<dbReference type="InterPro" id="IPR037769">
    <property type="entry name" value="Abr/Bcr"/>
</dbReference>
<keyword evidence="3" id="KW-1185">Reference proteome</keyword>
<dbReference type="Pfam" id="PF00620">
    <property type="entry name" value="RhoGAP"/>
    <property type="match status" value="1"/>
</dbReference>
<proteinExistence type="predicted"/>
<dbReference type="InterPro" id="IPR008936">
    <property type="entry name" value="Rho_GTPase_activation_prot"/>
</dbReference>
<evidence type="ECO:0000313" key="2">
    <source>
        <dbReference type="EMBL" id="KAK7078178.1"/>
    </source>
</evidence>
<dbReference type="SUPFAM" id="SSF48350">
    <property type="entry name" value="GTPase activation domain, GAP"/>
    <property type="match status" value="1"/>
</dbReference>
<protein>
    <recommendedName>
        <fullName evidence="1">Rho-GAP domain-containing protein</fullName>
    </recommendedName>
</protein>
<accession>A0AAN8XD22</accession>
<dbReference type="Gene3D" id="1.10.555.10">
    <property type="entry name" value="Rho GTPase activation protein"/>
    <property type="match status" value="1"/>
</dbReference>
<dbReference type="GO" id="GO:0005096">
    <property type="term" value="F:GTPase activator activity"/>
    <property type="evidence" value="ECO:0007669"/>
    <property type="project" value="InterPro"/>
</dbReference>
<name>A0AAN8XD22_HALRR</name>
<dbReference type="AlphaFoldDB" id="A0AAN8XD22"/>
<comment type="caution">
    <text evidence="2">The sequence shown here is derived from an EMBL/GenBank/DDBJ whole genome shotgun (WGS) entry which is preliminary data.</text>
</comment>
<organism evidence="2 3">
    <name type="scientific">Halocaridina rubra</name>
    <name type="common">Hawaiian red shrimp</name>
    <dbReference type="NCBI Taxonomy" id="373956"/>
    <lineage>
        <taxon>Eukaryota</taxon>
        <taxon>Metazoa</taxon>
        <taxon>Ecdysozoa</taxon>
        <taxon>Arthropoda</taxon>
        <taxon>Crustacea</taxon>
        <taxon>Multicrustacea</taxon>
        <taxon>Malacostraca</taxon>
        <taxon>Eumalacostraca</taxon>
        <taxon>Eucarida</taxon>
        <taxon>Decapoda</taxon>
        <taxon>Pleocyemata</taxon>
        <taxon>Caridea</taxon>
        <taxon>Atyoidea</taxon>
        <taxon>Atyidae</taxon>
        <taxon>Halocaridina</taxon>
    </lineage>
</organism>
<feature type="non-terminal residue" evidence="2">
    <location>
        <position position="1"/>
    </location>
</feature>
<gene>
    <name evidence="2" type="ORF">SK128_012113</name>
</gene>
<feature type="domain" description="Rho-GAP" evidence="1">
    <location>
        <begin position="1"/>
        <end position="64"/>
    </location>
</feature>
<dbReference type="InterPro" id="IPR000198">
    <property type="entry name" value="RhoGAP_dom"/>
</dbReference>
<dbReference type="PANTHER" id="PTHR23182:SF1">
    <property type="entry name" value="RHO GTPASE ACTIVATING PROTEIN AT 1A, ISOFORM E"/>
    <property type="match status" value="1"/>
</dbReference>
<sequence>VHLAEHQNKMSLHNLATVFGPTVIRPAVKAGNPSPAEQLAAGTVDVMAQAGILHFFLQRRAKGEPIQGVNQ</sequence>
<dbReference type="GO" id="GO:0016020">
    <property type="term" value="C:membrane"/>
    <property type="evidence" value="ECO:0007669"/>
    <property type="project" value="TreeGrafter"/>
</dbReference>
<dbReference type="EMBL" id="JAXCGZ010007964">
    <property type="protein sequence ID" value="KAK7078178.1"/>
    <property type="molecule type" value="Genomic_DNA"/>
</dbReference>
<dbReference type="GO" id="GO:0007165">
    <property type="term" value="P:signal transduction"/>
    <property type="evidence" value="ECO:0007669"/>
    <property type="project" value="InterPro"/>
</dbReference>
<dbReference type="PANTHER" id="PTHR23182">
    <property type="entry name" value="BREAKPOINT CLUSTER REGION PROTEIN BCR"/>
    <property type="match status" value="1"/>
</dbReference>
<dbReference type="Proteomes" id="UP001381693">
    <property type="component" value="Unassembled WGS sequence"/>
</dbReference>
<reference evidence="2 3" key="1">
    <citation type="submission" date="2023-11" db="EMBL/GenBank/DDBJ databases">
        <title>Halocaridina rubra genome assembly.</title>
        <authorList>
            <person name="Smith C."/>
        </authorList>
    </citation>
    <scope>NUCLEOTIDE SEQUENCE [LARGE SCALE GENOMIC DNA]</scope>
    <source>
        <strain evidence="2">EP-1</strain>
        <tissue evidence="2">Whole</tissue>
    </source>
</reference>
<evidence type="ECO:0000313" key="3">
    <source>
        <dbReference type="Proteomes" id="UP001381693"/>
    </source>
</evidence>
<evidence type="ECO:0000259" key="1">
    <source>
        <dbReference type="PROSITE" id="PS50238"/>
    </source>
</evidence>
<dbReference type="PROSITE" id="PS50238">
    <property type="entry name" value="RHOGAP"/>
    <property type="match status" value="1"/>
</dbReference>